<dbReference type="InterPro" id="IPR051797">
    <property type="entry name" value="TrmB-like"/>
</dbReference>
<dbReference type="InterPro" id="IPR036390">
    <property type="entry name" value="WH_DNA-bd_sf"/>
</dbReference>
<evidence type="ECO:0000313" key="2">
    <source>
        <dbReference type="EMBL" id="MFD1599265.1"/>
    </source>
</evidence>
<dbReference type="PANTHER" id="PTHR34293:SF1">
    <property type="entry name" value="HTH-TYPE TRANSCRIPTIONAL REGULATOR TRMBL2"/>
    <property type="match status" value="1"/>
</dbReference>
<dbReference type="Pfam" id="PF01978">
    <property type="entry name" value="TrmB"/>
    <property type="match status" value="1"/>
</dbReference>
<dbReference type="Gene3D" id="1.10.10.10">
    <property type="entry name" value="Winged helix-like DNA-binding domain superfamily/Winged helix DNA-binding domain"/>
    <property type="match status" value="1"/>
</dbReference>
<dbReference type="AlphaFoldDB" id="A0ABD6CQ66"/>
<dbReference type="Proteomes" id="UP001597085">
    <property type="component" value="Unassembled WGS sequence"/>
</dbReference>
<sequence>MSTDNALEEATEVLQQLGLKEYEAQCFVGLSRLSTGTAKQLSEITDVPRTRVYDAVRVLEAQGLVEIQHSSPQRFRAVPLEEATETLRDQYETRVDRLSNALRAAGEMEPKDEGPVQEMWALSGGEAIANRANQLLTNAAEEVVLVLGDDSLLTDELTATIGGLDDEVDVLVGAVSESLEAQIQASLPRATTFVSGLEWFRPQEGSGDELSIGRLLLVDRSNILVSTIVAGTLEEQAIFGGGFRNGLIVIARRLLSQGLFPGRDPREE</sequence>
<feature type="domain" description="Transcription regulator TrmB N-terminal" evidence="1">
    <location>
        <begin position="14"/>
        <end position="81"/>
    </location>
</feature>
<dbReference type="PANTHER" id="PTHR34293">
    <property type="entry name" value="HTH-TYPE TRANSCRIPTIONAL REGULATOR TRMBL2"/>
    <property type="match status" value="1"/>
</dbReference>
<name>A0ABD6CQ66_9EURY</name>
<accession>A0ABD6CQ66</accession>
<keyword evidence="3" id="KW-1185">Reference proteome</keyword>
<dbReference type="InterPro" id="IPR036388">
    <property type="entry name" value="WH-like_DNA-bd_sf"/>
</dbReference>
<protein>
    <submittedName>
        <fullName evidence="2">TrmB family transcriptional regulator</fullName>
    </submittedName>
</protein>
<dbReference type="SUPFAM" id="SSF46785">
    <property type="entry name" value="Winged helix' DNA-binding domain"/>
    <property type="match status" value="1"/>
</dbReference>
<proteinExistence type="predicted"/>
<comment type="caution">
    <text evidence="2">The sequence shown here is derived from an EMBL/GenBank/DDBJ whole genome shotgun (WGS) entry which is preliminary data.</text>
</comment>
<dbReference type="EMBL" id="JBHUDK010000008">
    <property type="protein sequence ID" value="MFD1599265.1"/>
    <property type="molecule type" value="Genomic_DNA"/>
</dbReference>
<evidence type="ECO:0000259" key="1">
    <source>
        <dbReference type="Pfam" id="PF01978"/>
    </source>
</evidence>
<gene>
    <name evidence="2" type="ORF">ACFSBX_09895</name>
</gene>
<evidence type="ECO:0000313" key="3">
    <source>
        <dbReference type="Proteomes" id="UP001597085"/>
    </source>
</evidence>
<reference evidence="2 3" key="1">
    <citation type="journal article" date="2019" name="Int. J. Syst. Evol. Microbiol.">
        <title>The Global Catalogue of Microorganisms (GCM) 10K type strain sequencing project: providing services to taxonomists for standard genome sequencing and annotation.</title>
        <authorList>
            <consortium name="The Broad Institute Genomics Platform"/>
            <consortium name="The Broad Institute Genome Sequencing Center for Infectious Disease"/>
            <person name="Wu L."/>
            <person name="Ma J."/>
        </authorList>
    </citation>
    <scope>NUCLEOTIDE SEQUENCE [LARGE SCALE GENOMIC DNA]</scope>
    <source>
        <strain evidence="2 3">CGMCC 1.12121</strain>
    </source>
</reference>
<dbReference type="InterPro" id="IPR002831">
    <property type="entry name" value="Tscrpt_reg_TrmB_N"/>
</dbReference>
<dbReference type="RefSeq" id="WP_256422671.1">
    <property type="nucleotide sequence ID" value="NZ_JANHDI010000014.1"/>
</dbReference>
<organism evidence="2 3">
    <name type="scientific">Halobellus rarus</name>
    <dbReference type="NCBI Taxonomy" id="1126237"/>
    <lineage>
        <taxon>Archaea</taxon>
        <taxon>Methanobacteriati</taxon>
        <taxon>Methanobacteriota</taxon>
        <taxon>Stenosarchaea group</taxon>
        <taxon>Halobacteria</taxon>
        <taxon>Halobacteriales</taxon>
        <taxon>Haloferacaceae</taxon>
        <taxon>Halobellus</taxon>
    </lineage>
</organism>